<protein>
    <submittedName>
        <fullName evidence="1">Uncharacterized protein</fullName>
    </submittedName>
</protein>
<dbReference type="Proteomes" id="UP000697127">
    <property type="component" value="Unassembled WGS sequence"/>
</dbReference>
<comment type="caution">
    <text evidence="1">The sequence shown here is derived from an EMBL/GenBank/DDBJ whole genome shotgun (WGS) entry which is preliminary data.</text>
</comment>
<proteinExistence type="predicted"/>
<sequence length="441" mass="51528">MLFSSPKITCTIDLDNPPLNDKYNCIDNNVYTTVNVKFTETETICMIKCGLLGVFESSTHVRRRRFDPVQNRTIVDTHRIFDRREFLNNFSMFSIDENFHDKSSKYSFDTFTIPQNQSFTKGFSFTIPNDKFLPSSCPKITNFGDEFSISYLIYIEIYTIGGLLPKKPKLSQTFTKPIYFQSSMDKILFQNSNSLQDVLNYPRIQIFDDKIKKFYYDEKSNALIPSSLTENHSKTRFIRSLWNDDYKKSNYKNITKSIPLEMNFSLNASFNIYAPLISQFNTILITDLKSIGIDSNQSKDFVYNGQSTHLGVFKIESFKISVSYKTVVKCQYRTLNFSNKKTIFETKFKDLEIDIRNFQYDKENENYKINFLPEQLINQTNGLLNKSIVNLTEYETILCTGSIEDWLKNLTSIECKWIITDGLSQERKYKFQTSATPDILY</sequence>
<name>A0A9P6WJL6_9ASCO</name>
<dbReference type="OrthoDB" id="3986512at2759"/>
<reference evidence="1" key="1">
    <citation type="submission" date="2020-11" db="EMBL/GenBank/DDBJ databases">
        <title>Kefir isolates.</title>
        <authorList>
            <person name="Marcisauskas S."/>
            <person name="Kim Y."/>
            <person name="Blasche S."/>
        </authorList>
    </citation>
    <scope>NUCLEOTIDE SEQUENCE</scope>
    <source>
        <strain evidence="1">Olga-1</strain>
    </source>
</reference>
<organism evidence="1 2">
    <name type="scientific">Pichia californica</name>
    <dbReference type="NCBI Taxonomy" id="460514"/>
    <lineage>
        <taxon>Eukaryota</taxon>
        <taxon>Fungi</taxon>
        <taxon>Dikarya</taxon>
        <taxon>Ascomycota</taxon>
        <taxon>Saccharomycotina</taxon>
        <taxon>Pichiomycetes</taxon>
        <taxon>Pichiales</taxon>
        <taxon>Pichiaceae</taxon>
        <taxon>Pichia</taxon>
    </lineage>
</organism>
<evidence type="ECO:0000313" key="2">
    <source>
        <dbReference type="Proteomes" id="UP000697127"/>
    </source>
</evidence>
<gene>
    <name evidence="1" type="ORF">C6P40_001327</name>
</gene>
<evidence type="ECO:0000313" key="1">
    <source>
        <dbReference type="EMBL" id="KAG0688151.1"/>
    </source>
</evidence>
<dbReference type="AlphaFoldDB" id="A0A9P6WJL6"/>
<keyword evidence="2" id="KW-1185">Reference proteome</keyword>
<accession>A0A9P6WJL6</accession>
<dbReference type="EMBL" id="PUHW01000177">
    <property type="protein sequence ID" value="KAG0688151.1"/>
    <property type="molecule type" value="Genomic_DNA"/>
</dbReference>